<dbReference type="InterPro" id="IPR000825">
    <property type="entry name" value="SUF_FeS_clus_asmbl_SufBD_core"/>
</dbReference>
<comment type="caution">
    <text evidence="4">The sequence shown here is derived from an EMBL/GenBank/DDBJ whole genome shotgun (WGS) entry which is preliminary data.</text>
</comment>
<reference evidence="5" key="1">
    <citation type="submission" date="2016-11" db="EMBL/GenBank/DDBJ databases">
        <title>Actinomyces gypaetusis sp. nov. isolated from Gypaetus barbatus in Qinghai Tibet Plateau China.</title>
        <authorList>
            <person name="Meng X."/>
        </authorList>
    </citation>
    <scope>NUCLEOTIDE SEQUENCE [LARGE SCALE GENOMIC DNA]</scope>
    <source>
        <strain evidence="5">DSM 15383</strain>
    </source>
</reference>
<keyword evidence="5" id="KW-1185">Reference proteome</keyword>
<sequence length="387" mass="42502">MARPQQKPVKPSGSRAERPTSFSSADFPLPTGREEEWRFTPMKRIRPLMEENYEGEVPAAQIQAPDDVSVSYLDCSHAPQLALAGGPQDRTSALAWENWKETMMIEVPARTELDTPVIVKMTGTHERPAAGSTLIHVKEQSSAIVVLEHYGHALYNETVQIIADAGSKVTVVTTQEWDESSIHAANYRITAAKDAEVKHIVVTLGGDLVRICTDARFSEPGANVELLGLYFTDAGQHHEHRLFVDHSKPNCVSRVTYKGALQGKNAHAVWVGDVLIGKEGFGTDTYELNRNLVLSEGARADSVPNLEIENGEIVGAGHASATGRFDDEQLFYLRARGIPEVDARRLVVLGFFGELINQIGVPEVDEHLMEKIEEELMMTGQIAAGTV</sequence>
<feature type="region of interest" description="Disordered" evidence="2">
    <location>
        <begin position="1"/>
        <end position="35"/>
    </location>
</feature>
<dbReference type="STRING" id="156892.BM477_04105"/>
<evidence type="ECO:0000259" key="3">
    <source>
        <dbReference type="Pfam" id="PF01458"/>
    </source>
</evidence>
<dbReference type="Proteomes" id="UP000186465">
    <property type="component" value="Unassembled WGS sequence"/>
</dbReference>
<dbReference type="AlphaFoldDB" id="A0A1Q5PR56"/>
<evidence type="ECO:0000256" key="2">
    <source>
        <dbReference type="SAM" id="MobiDB-lite"/>
    </source>
</evidence>
<dbReference type="PANTHER" id="PTHR43575:SF1">
    <property type="entry name" value="PROTEIN ABCI7, CHLOROPLASTIC"/>
    <property type="match status" value="1"/>
</dbReference>
<dbReference type="Pfam" id="PF01458">
    <property type="entry name" value="SUFBD_core"/>
    <property type="match status" value="1"/>
</dbReference>
<dbReference type="InterPro" id="IPR011542">
    <property type="entry name" value="SUF_FeS_clus_asmbl_SufD"/>
</dbReference>
<dbReference type="GO" id="GO:0016226">
    <property type="term" value="P:iron-sulfur cluster assembly"/>
    <property type="evidence" value="ECO:0007669"/>
    <property type="project" value="InterPro"/>
</dbReference>
<gene>
    <name evidence="4" type="ORF">BM477_04105</name>
</gene>
<dbReference type="SUPFAM" id="SSF101960">
    <property type="entry name" value="Stabilizer of iron transporter SufD"/>
    <property type="match status" value="1"/>
</dbReference>
<organism evidence="4 5">
    <name type="scientific">Boudabousia marimammalium</name>
    <dbReference type="NCBI Taxonomy" id="156892"/>
    <lineage>
        <taxon>Bacteria</taxon>
        <taxon>Bacillati</taxon>
        <taxon>Actinomycetota</taxon>
        <taxon>Actinomycetes</taxon>
        <taxon>Actinomycetales</taxon>
        <taxon>Actinomycetaceae</taxon>
        <taxon>Boudabousia</taxon>
    </lineage>
</organism>
<evidence type="ECO:0000313" key="5">
    <source>
        <dbReference type="Proteomes" id="UP000186465"/>
    </source>
</evidence>
<comment type="similarity">
    <text evidence="1">Belongs to the iron-sulfur cluster assembly SufBD family.</text>
</comment>
<dbReference type="NCBIfam" id="TIGR01981">
    <property type="entry name" value="sufD"/>
    <property type="match status" value="1"/>
</dbReference>
<dbReference type="InterPro" id="IPR055346">
    <property type="entry name" value="Fe-S_cluster_assembly_SufBD"/>
</dbReference>
<feature type="domain" description="SUF system FeS cluster assembly SufBD core" evidence="3">
    <location>
        <begin position="127"/>
        <end position="351"/>
    </location>
</feature>
<dbReference type="EMBL" id="MPDM01000003">
    <property type="protein sequence ID" value="OKL50111.1"/>
    <property type="molecule type" value="Genomic_DNA"/>
</dbReference>
<name>A0A1Q5PR56_9ACTO</name>
<protein>
    <submittedName>
        <fullName evidence="4">Fe-S cluster assembly protein SufD</fullName>
    </submittedName>
</protein>
<proteinExistence type="inferred from homology"/>
<accession>A0A1Q5PR56</accession>
<evidence type="ECO:0000313" key="4">
    <source>
        <dbReference type="EMBL" id="OKL50111.1"/>
    </source>
</evidence>
<dbReference type="InterPro" id="IPR037284">
    <property type="entry name" value="SUF_FeS_clus_asmbl_SufBD_sf"/>
</dbReference>
<evidence type="ECO:0000256" key="1">
    <source>
        <dbReference type="ARBA" id="ARBA00043967"/>
    </source>
</evidence>
<dbReference type="PANTHER" id="PTHR43575">
    <property type="entry name" value="PROTEIN ABCI7, CHLOROPLASTIC"/>
    <property type="match status" value="1"/>
</dbReference>